<name>A0AAW1P040_9CHLO</name>
<dbReference type="Proteomes" id="UP001465755">
    <property type="component" value="Unassembled WGS sequence"/>
</dbReference>
<accession>A0AAW1P040</accession>
<evidence type="ECO:0000313" key="2">
    <source>
        <dbReference type="Proteomes" id="UP001465755"/>
    </source>
</evidence>
<evidence type="ECO:0000313" key="1">
    <source>
        <dbReference type="EMBL" id="KAK9800736.1"/>
    </source>
</evidence>
<comment type="caution">
    <text evidence="1">The sequence shown here is derived from an EMBL/GenBank/DDBJ whole genome shotgun (WGS) entry which is preliminary data.</text>
</comment>
<dbReference type="AlphaFoldDB" id="A0AAW1P040"/>
<keyword evidence="2" id="KW-1185">Reference proteome</keyword>
<sequence>MTPGLSALLAKGSTERQFRQHYGSRAAVGLKATFGDFADAAASLYSEPLHQAVFLCLALSGAYLTAAEVLARVQGVVPGATVAKLASFLRAETSTKLGNLLKCRLTVQDTLQGLGRKGYRGLRGLSFEDEKLLLYLLLKQQPDFYSVQQSGKDLFIALTDR</sequence>
<proteinExistence type="predicted"/>
<protein>
    <submittedName>
        <fullName evidence="1">Uncharacterized protein</fullName>
    </submittedName>
</protein>
<dbReference type="EMBL" id="JALJOQ010000081">
    <property type="protein sequence ID" value="KAK9800736.1"/>
    <property type="molecule type" value="Genomic_DNA"/>
</dbReference>
<gene>
    <name evidence="1" type="ORF">WJX73_002634</name>
</gene>
<organism evidence="1 2">
    <name type="scientific">Symbiochloris irregularis</name>
    <dbReference type="NCBI Taxonomy" id="706552"/>
    <lineage>
        <taxon>Eukaryota</taxon>
        <taxon>Viridiplantae</taxon>
        <taxon>Chlorophyta</taxon>
        <taxon>core chlorophytes</taxon>
        <taxon>Trebouxiophyceae</taxon>
        <taxon>Trebouxiales</taxon>
        <taxon>Trebouxiaceae</taxon>
        <taxon>Symbiochloris</taxon>
    </lineage>
</organism>
<reference evidence="1 2" key="1">
    <citation type="journal article" date="2024" name="Nat. Commun.">
        <title>Phylogenomics reveals the evolutionary origins of lichenization in chlorophyte algae.</title>
        <authorList>
            <person name="Puginier C."/>
            <person name="Libourel C."/>
            <person name="Otte J."/>
            <person name="Skaloud P."/>
            <person name="Haon M."/>
            <person name="Grisel S."/>
            <person name="Petersen M."/>
            <person name="Berrin J.G."/>
            <person name="Delaux P.M."/>
            <person name="Dal Grande F."/>
            <person name="Keller J."/>
        </authorList>
    </citation>
    <scope>NUCLEOTIDE SEQUENCE [LARGE SCALE GENOMIC DNA]</scope>
    <source>
        <strain evidence="1 2">SAG 2036</strain>
    </source>
</reference>